<dbReference type="EMBL" id="RBNL01002310">
    <property type="protein sequence ID" value="RML74902.1"/>
    <property type="molecule type" value="Genomic_DNA"/>
</dbReference>
<protein>
    <submittedName>
        <fullName evidence="1">Oxidoreductase, FAD-binding protein</fullName>
    </submittedName>
</protein>
<dbReference type="Proteomes" id="UP000282378">
    <property type="component" value="Unassembled WGS sequence"/>
</dbReference>
<name>A0A3M2YG37_PSEYM</name>
<gene>
    <name evidence="1" type="ORF">APX70_06796</name>
</gene>
<evidence type="ECO:0000313" key="1">
    <source>
        <dbReference type="EMBL" id="RML74902.1"/>
    </source>
</evidence>
<accession>A0A3M2YG37</accession>
<dbReference type="AlphaFoldDB" id="A0A3M2YG37"/>
<feature type="non-terminal residue" evidence="1">
    <location>
        <position position="1"/>
    </location>
</feature>
<comment type="caution">
    <text evidence="1">The sequence shown here is derived from an EMBL/GenBank/DDBJ whole genome shotgun (WGS) entry which is preliminary data.</text>
</comment>
<evidence type="ECO:0000313" key="2">
    <source>
        <dbReference type="Proteomes" id="UP000282378"/>
    </source>
</evidence>
<reference evidence="1 2" key="1">
    <citation type="submission" date="2018-08" db="EMBL/GenBank/DDBJ databases">
        <title>Recombination of ecologically and evolutionarily significant loci maintains genetic cohesion in the Pseudomonas syringae species complex.</title>
        <authorList>
            <person name="Dillon M."/>
            <person name="Thakur S."/>
            <person name="Almeida R.N.D."/>
            <person name="Weir B.S."/>
            <person name="Guttman D.S."/>
        </authorList>
    </citation>
    <scope>NUCLEOTIDE SEQUENCE [LARGE SCALE GENOMIC DNA]</scope>
    <source>
        <strain evidence="1 2">88_10</strain>
    </source>
</reference>
<proteinExistence type="predicted"/>
<sequence length="31" mass="3328">AIRAGARIEERTEVAEVQKVGGEFHVTTTDG</sequence>
<organism evidence="1 2">
    <name type="scientific">Pseudomonas syringae pv. maculicola</name>
    <dbReference type="NCBI Taxonomy" id="59511"/>
    <lineage>
        <taxon>Bacteria</taxon>
        <taxon>Pseudomonadati</taxon>
        <taxon>Pseudomonadota</taxon>
        <taxon>Gammaproteobacteria</taxon>
        <taxon>Pseudomonadales</taxon>
        <taxon>Pseudomonadaceae</taxon>
        <taxon>Pseudomonas</taxon>
    </lineage>
</organism>